<accession>A0A1D2NEJ4</accession>
<sequence length="179" mass="19989">MVHTQVAFTNTQVIMGRSAFFASSVAVLAFIMIATNEASHHELCKGTMVNFTEIEYISLGECVKEYAPPPTGLGDGVTESSTSIQERIGKAKAHKCMEACFMVRKGMFTLDGHYNQTQSEHFIEEFPLDVRTALKESLAKCADKVKDKVLKLDNTECADFQEFIKCVDDDENKICERTD</sequence>
<keyword evidence="1" id="KW-0472">Membrane</keyword>
<organism evidence="2 3">
    <name type="scientific">Orchesella cincta</name>
    <name type="common">Springtail</name>
    <name type="synonym">Podura cincta</name>
    <dbReference type="NCBI Taxonomy" id="48709"/>
    <lineage>
        <taxon>Eukaryota</taxon>
        <taxon>Metazoa</taxon>
        <taxon>Ecdysozoa</taxon>
        <taxon>Arthropoda</taxon>
        <taxon>Hexapoda</taxon>
        <taxon>Collembola</taxon>
        <taxon>Entomobryomorpha</taxon>
        <taxon>Entomobryoidea</taxon>
        <taxon>Orchesellidae</taxon>
        <taxon>Orchesellinae</taxon>
        <taxon>Orchesella</taxon>
    </lineage>
</organism>
<dbReference type="CDD" id="cd23992">
    <property type="entry name" value="PBP_GOBP"/>
    <property type="match status" value="1"/>
</dbReference>
<keyword evidence="1" id="KW-1133">Transmembrane helix</keyword>
<evidence type="ECO:0000313" key="3">
    <source>
        <dbReference type="Proteomes" id="UP000094527"/>
    </source>
</evidence>
<proteinExistence type="predicted"/>
<dbReference type="OMA" id="NTECADF"/>
<dbReference type="Proteomes" id="UP000094527">
    <property type="component" value="Unassembled WGS sequence"/>
</dbReference>
<dbReference type="SUPFAM" id="SSF47565">
    <property type="entry name" value="Insect pheromone/odorant-binding proteins"/>
    <property type="match status" value="1"/>
</dbReference>
<dbReference type="GO" id="GO:0005549">
    <property type="term" value="F:odorant binding"/>
    <property type="evidence" value="ECO:0007669"/>
    <property type="project" value="InterPro"/>
</dbReference>
<comment type="caution">
    <text evidence="2">The sequence shown here is derived from an EMBL/GenBank/DDBJ whole genome shotgun (WGS) entry which is preliminary data.</text>
</comment>
<feature type="transmembrane region" description="Helical" evidence="1">
    <location>
        <begin position="14"/>
        <end position="35"/>
    </location>
</feature>
<protein>
    <submittedName>
        <fullName evidence="2">Uncharacterized protein</fullName>
    </submittedName>
</protein>
<name>A0A1D2NEJ4_ORCCI</name>
<gene>
    <name evidence="2" type="ORF">Ocin01_03018</name>
</gene>
<keyword evidence="3" id="KW-1185">Reference proteome</keyword>
<dbReference type="InterPro" id="IPR036728">
    <property type="entry name" value="PBP_GOBP_sf"/>
</dbReference>
<dbReference type="AlphaFoldDB" id="A0A1D2NEJ4"/>
<keyword evidence="1" id="KW-0812">Transmembrane</keyword>
<evidence type="ECO:0000256" key="1">
    <source>
        <dbReference type="SAM" id="Phobius"/>
    </source>
</evidence>
<dbReference type="Gene3D" id="1.10.238.20">
    <property type="entry name" value="Pheromone/general odorant binding protein domain"/>
    <property type="match status" value="1"/>
</dbReference>
<reference evidence="2 3" key="1">
    <citation type="journal article" date="2016" name="Genome Biol. Evol.">
        <title>Gene Family Evolution Reflects Adaptation to Soil Environmental Stressors in the Genome of the Collembolan Orchesella cincta.</title>
        <authorList>
            <person name="Faddeeva-Vakhrusheva A."/>
            <person name="Derks M.F."/>
            <person name="Anvar S.Y."/>
            <person name="Agamennone V."/>
            <person name="Suring W."/>
            <person name="Smit S."/>
            <person name="van Straalen N.M."/>
            <person name="Roelofs D."/>
        </authorList>
    </citation>
    <scope>NUCLEOTIDE SEQUENCE [LARGE SCALE GENOMIC DNA]</scope>
    <source>
        <tissue evidence="2">Mixed pool</tissue>
    </source>
</reference>
<dbReference type="EMBL" id="LJIJ01000067">
    <property type="protein sequence ID" value="ODN03673.1"/>
    <property type="molecule type" value="Genomic_DNA"/>
</dbReference>
<evidence type="ECO:0000313" key="2">
    <source>
        <dbReference type="EMBL" id="ODN03673.1"/>
    </source>
</evidence>